<feature type="domain" description="Nudix hydrolase" evidence="2">
    <location>
        <begin position="16"/>
        <end position="148"/>
    </location>
</feature>
<organism evidence="3 5">
    <name type="scientific">Tribonema minus</name>
    <dbReference type="NCBI Taxonomy" id="303371"/>
    <lineage>
        <taxon>Eukaryota</taxon>
        <taxon>Sar</taxon>
        <taxon>Stramenopiles</taxon>
        <taxon>Ochrophyta</taxon>
        <taxon>PX clade</taxon>
        <taxon>Xanthophyceae</taxon>
        <taxon>Tribonematales</taxon>
        <taxon>Tribonemataceae</taxon>
        <taxon>Tribonema</taxon>
    </lineage>
</organism>
<dbReference type="CDD" id="cd18888">
    <property type="entry name" value="NUDIX_ADPRase_Nudt5"/>
    <property type="match status" value="1"/>
</dbReference>
<proteinExistence type="predicted"/>
<evidence type="ECO:0000259" key="2">
    <source>
        <dbReference type="PROSITE" id="PS51462"/>
    </source>
</evidence>
<keyword evidence="5" id="KW-1185">Reference proteome</keyword>
<reference evidence="3" key="1">
    <citation type="submission" date="2021-02" db="EMBL/GenBank/DDBJ databases">
        <title>First Annotated Genome of the Yellow-green Alga Tribonema minus.</title>
        <authorList>
            <person name="Mahan K.M."/>
        </authorList>
    </citation>
    <scope>NUCLEOTIDE SEQUENCE</scope>
    <source>
        <strain evidence="3">UTEX B ZZ1240</strain>
    </source>
</reference>
<dbReference type="InterPro" id="IPR015797">
    <property type="entry name" value="NUDIX_hydrolase-like_dom_sf"/>
</dbReference>
<accession>A0A836CHZ0</accession>
<comment type="caution">
    <text evidence="3">The sequence shown here is derived from an EMBL/GenBank/DDBJ whole genome shotgun (WGS) entry which is preliminary data.</text>
</comment>
<evidence type="ECO:0000313" key="4">
    <source>
        <dbReference type="EMBL" id="KAG5186689.1"/>
    </source>
</evidence>
<evidence type="ECO:0000313" key="5">
    <source>
        <dbReference type="Proteomes" id="UP000664859"/>
    </source>
</evidence>
<dbReference type="PANTHER" id="PTHR11839">
    <property type="entry name" value="UDP/ADP-SUGAR PYROPHOSPHATASE"/>
    <property type="match status" value="1"/>
</dbReference>
<dbReference type="EMBL" id="JAFCMP010000107">
    <property type="protein sequence ID" value="KAG5186687.1"/>
    <property type="molecule type" value="Genomic_DNA"/>
</dbReference>
<name>A0A836CHZ0_9STRA</name>
<protein>
    <submittedName>
        <fullName evidence="3">NUDIX hydrolase domain-like protein</fullName>
    </submittedName>
</protein>
<evidence type="ECO:0000313" key="3">
    <source>
        <dbReference type="EMBL" id="KAG5186687.1"/>
    </source>
</evidence>
<dbReference type="InterPro" id="IPR020084">
    <property type="entry name" value="NUDIX_hydrolase_CS"/>
</dbReference>
<dbReference type="AlphaFoldDB" id="A0A836CHZ0"/>
<dbReference type="PROSITE" id="PS51462">
    <property type="entry name" value="NUDIX"/>
    <property type="match status" value="1"/>
</dbReference>
<dbReference type="GO" id="GO:0019693">
    <property type="term" value="P:ribose phosphate metabolic process"/>
    <property type="evidence" value="ECO:0007669"/>
    <property type="project" value="TreeGrafter"/>
</dbReference>
<dbReference type="OrthoDB" id="10249920at2759"/>
<feature type="non-terminal residue" evidence="3">
    <location>
        <position position="157"/>
    </location>
</feature>
<dbReference type="SUPFAM" id="SSF55811">
    <property type="entry name" value="Nudix"/>
    <property type="match status" value="1"/>
</dbReference>
<dbReference type="GO" id="GO:0016787">
    <property type="term" value="F:hydrolase activity"/>
    <property type="evidence" value="ECO:0007669"/>
    <property type="project" value="UniProtKB-KW"/>
</dbReference>
<dbReference type="EMBL" id="JAFCMP010000107">
    <property type="protein sequence ID" value="KAG5186689.1"/>
    <property type="molecule type" value="Genomic_DNA"/>
</dbReference>
<dbReference type="PANTHER" id="PTHR11839:SF1">
    <property type="entry name" value="ADP-SUGAR PYROPHOSPHATASE"/>
    <property type="match status" value="1"/>
</dbReference>
<dbReference type="InterPro" id="IPR000086">
    <property type="entry name" value="NUDIX_hydrolase_dom"/>
</dbReference>
<gene>
    <name evidence="3" type="ORF">JKP88DRAFT_309223</name>
    <name evidence="4" type="ORF">JKP88DRAFT_309226</name>
</gene>
<dbReference type="Pfam" id="PF00293">
    <property type="entry name" value="NUDIX"/>
    <property type="match status" value="1"/>
</dbReference>
<dbReference type="Gene3D" id="3.90.79.10">
    <property type="entry name" value="Nucleoside Triphosphate Pyrophosphohydrolase"/>
    <property type="match status" value="1"/>
</dbReference>
<keyword evidence="1 3" id="KW-0378">Hydrolase</keyword>
<dbReference type="GO" id="GO:0006753">
    <property type="term" value="P:nucleoside phosphate metabolic process"/>
    <property type="evidence" value="ECO:0007669"/>
    <property type="project" value="TreeGrafter"/>
</dbReference>
<dbReference type="Proteomes" id="UP000664859">
    <property type="component" value="Unassembled WGS sequence"/>
</dbReference>
<sequence>MREWEAAFRTTRKPGAPLDAVYIVAERAEELVVVSQFRPATGMHVIEFPAGLVDAGEDPAAAALRELREETGHEGAVTRVGPATFSDPGCLEARQAFVSVDVDASKPPRPALEDGEFIEVTTLPLNGLSTALESAAKARGALVDGALHAYALGLQRG</sequence>
<dbReference type="PROSITE" id="PS00893">
    <property type="entry name" value="NUDIX_BOX"/>
    <property type="match status" value="1"/>
</dbReference>
<evidence type="ECO:0000256" key="1">
    <source>
        <dbReference type="ARBA" id="ARBA00022801"/>
    </source>
</evidence>